<dbReference type="InterPro" id="IPR013750">
    <property type="entry name" value="GHMP_kinase_C_dom"/>
</dbReference>
<gene>
    <name evidence="13 16" type="primary">thrB</name>
    <name evidence="16" type="ORF">GsuE55_22350</name>
</gene>
<evidence type="ECO:0000313" key="17">
    <source>
        <dbReference type="Proteomes" id="UP000501421"/>
    </source>
</evidence>
<dbReference type="PANTHER" id="PTHR20861">
    <property type="entry name" value="HOMOSERINE/4-DIPHOSPHOCYTIDYL-2-C-METHYL-D-ERYTHRITOL KINASE"/>
    <property type="match status" value="1"/>
</dbReference>
<dbReference type="Proteomes" id="UP000501421">
    <property type="component" value="Chromosome"/>
</dbReference>
<evidence type="ECO:0000256" key="4">
    <source>
        <dbReference type="ARBA" id="ARBA00017858"/>
    </source>
</evidence>
<dbReference type="RefSeq" id="WP_061912063.1">
    <property type="nucleotide sequence ID" value="NZ_AP022557.1"/>
</dbReference>
<dbReference type="EMBL" id="AP022557">
    <property type="protein sequence ID" value="BBW97402.1"/>
    <property type="molecule type" value="Genomic_DNA"/>
</dbReference>
<dbReference type="AlphaFoldDB" id="A0A679FLG0"/>
<reference evidence="17" key="1">
    <citation type="journal article" date="2020" name="Microbiol. Resour. Announc.">
        <title>Complete Genome Sequence of Geobacillus sp. Strain E55-1, Isolated from Mine Geyser in Japan.</title>
        <authorList>
            <person name="Miyazaki K."/>
            <person name="Hase E."/>
            <person name="Tokito N."/>
        </authorList>
    </citation>
    <scope>NUCLEOTIDE SEQUENCE [LARGE SCALE GENOMIC DNA]</scope>
    <source>
        <strain evidence="17">E55-1</strain>
    </source>
</reference>
<keyword evidence="8 13" id="KW-0547">Nucleotide-binding</keyword>
<protein>
    <recommendedName>
        <fullName evidence="4 13">Homoserine kinase</fullName>
        <shortName evidence="13">HK</shortName>
        <shortName evidence="13">HSK</shortName>
        <ecNumber evidence="3 13">2.7.1.39</ecNumber>
    </recommendedName>
</protein>
<evidence type="ECO:0000259" key="14">
    <source>
        <dbReference type="Pfam" id="PF00288"/>
    </source>
</evidence>
<evidence type="ECO:0000256" key="1">
    <source>
        <dbReference type="ARBA" id="ARBA00005015"/>
    </source>
</evidence>
<dbReference type="PROSITE" id="PS00627">
    <property type="entry name" value="GHMP_KINASES_ATP"/>
    <property type="match status" value="1"/>
</dbReference>
<keyword evidence="13" id="KW-0963">Cytoplasm</keyword>
<sequence>MKEDEMLKIVVPGSTANLGPGFDSIGLAVSRYLTLDVRLAEAWSFVPKTAEVSGIPRGTDNLVYQAAAETADVYGRRLPSCEVEVSSDIPLTRGLGSSAAAVVAGIELADALLELGLSREQKMELATRYEGHPDNVGASLYGGLVIGCYREEGVDVVHLPDVDIEMVALIPAYELETKKARGQLPEQWTRQRTVEASAISNVFVAALLTKNWRLAGRMMAADLFHQPYRKPLVPELERAEALALEYGAIGAALSGAGPTVLVFAERGDGARLAERLRPHFPGCEVAKLAVEPHGSRVYKLALEA</sequence>
<evidence type="ECO:0000256" key="7">
    <source>
        <dbReference type="ARBA" id="ARBA00022697"/>
    </source>
</evidence>
<evidence type="ECO:0000256" key="8">
    <source>
        <dbReference type="ARBA" id="ARBA00022741"/>
    </source>
</evidence>
<organism evidence="16 17">
    <name type="scientific">Geobacillus subterraneus</name>
    <dbReference type="NCBI Taxonomy" id="129338"/>
    <lineage>
        <taxon>Bacteria</taxon>
        <taxon>Bacillati</taxon>
        <taxon>Bacillota</taxon>
        <taxon>Bacilli</taxon>
        <taxon>Bacillales</taxon>
        <taxon>Anoxybacillaceae</taxon>
        <taxon>Geobacillus</taxon>
    </lineage>
</organism>
<name>A0A679FLG0_9BACL</name>
<dbReference type="HAMAP" id="MF_00384">
    <property type="entry name" value="Homoser_kinase"/>
    <property type="match status" value="1"/>
</dbReference>
<comment type="similarity">
    <text evidence="2 13">Belongs to the GHMP kinase family. Homoserine kinase subfamily.</text>
</comment>
<dbReference type="InterPro" id="IPR014721">
    <property type="entry name" value="Ribsml_uS5_D2-typ_fold_subgr"/>
</dbReference>
<evidence type="ECO:0000256" key="3">
    <source>
        <dbReference type="ARBA" id="ARBA00012078"/>
    </source>
</evidence>
<dbReference type="PANTHER" id="PTHR20861:SF1">
    <property type="entry name" value="HOMOSERINE KINASE"/>
    <property type="match status" value="1"/>
</dbReference>
<keyword evidence="7 13" id="KW-0791">Threonine biosynthesis</keyword>
<dbReference type="PRINTS" id="PR00958">
    <property type="entry name" value="HOMSERKINASE"/>
</dbReference>
<dbReference type="GO" id="GO:0004413">
    <property type="term" value="F:homoserine kinase activity"/>
    <property type="evidence" value="ECO:0007669"/>
    <property type="project" value="UniProtKB-UniRule"/>
</dbReference>
<evidence type="ECO:0000256" key="9">
    <source>
        <dbReference type="ARBA" id="ARBA00022777"/>
    </source>
</evidence>
<dbReference type="SUPFAM" id="SSF54211">
    <property type="entry name" value="Ribosomal protein S5 domain 2-like"/>
    <property type="match status" value="1"/>
</dbReference>
<comment type="catalytic activity">
    <reaction evidence="11 13">
        <text>L-homoserine + ATP = O-phospho-L-homoserine + ADP + H(+)</text>
        <dbReference type="Rhea" id="RHEA:13985"/>
        <dbReference type="ChEBI" id="CHEBI:15378"/>
        <dbReference type="ChEBI" id="CHEBI:30616"/>
        <dbReference type="ChEBI" id="CHEBI:57476"/>
        <dbReference type="ChEBI" id="CHEBI:57590"/>
        <dbReference type="ChEBI" id="CHEBI:456216"/>
        <dbReference type="EC" id="2.7.1.39"/>
    </reaction>
</comment>
<accession>A0A679FLG0</accession>
<comment type="subcellular location">
    <subcellularLocation>
        <location evidence="13">Cytoplasm</location>
    </subcellularLocation>
</comment>
<dbReference type="PIRSF" id="PIRSF000676">
    <property type="entry name" value="Homoser_kin"/>
    <property type="match status" value="1"/>
</dbReference>
<dbReference type="NCBIfam" id="TIGR00191">
    <property type="entry name" value="thrB"/>
    <property type="match status" value="1"/>
</dbReference>
<dbReference type="InterPro" id="IPR020568">
    <property type="entry name" value="Ribosomal_Su5_D2-typ_SF"/>
</dbReference>
<dbReference type="InterPro" id="IPR000870">
    <property type="entry name" value="Homoserine_kinase"/>
</dbReference>
<evidence type="ECO:0000256" key="5">
    <source>
        <dbReference type="ARBA" id="ARBA00022605"/>
    </source>
</evidence>
<keyword evidence="9 13" id="KW-0418">Kinase</keyword>
<feature type="binding site" evidence="13">
    <location>
        <begin position="90"/>
        <end position="100"/>
    </location>
    <ligand>
        <name>ATP</name>
        <dbReference type="ChEBI" id="CHEBI:30616"/>
    </ligand>
</feature>
<dbReference type="Gene3D" id="3.30.70.890">
    <property type="entry name" value="GHMP kinase, C-terminal domain"/>
    <property type="match status" value="1"/>
</dbReference>
<dbReference type="GO" id="GO:0005737">
    <property type="term" value="C:cytoplasm"/>
    <property type="evidence" value="ECO:0007669"/>
    <property type="project" value="UniProtKB-SubCell"/>
</dbReference>
<dbReference type="Pfam" id="PF08544">
    <property type="entry name" value="GHMP_kinases_C"/>
    <property type="match status" value="1"/>
</dbReference>
<dbReference type="SUPFAM" id="SSF55060">
    <property type="entry name" value="GHMP Kinase, C-terminal domain"/>
    <property type="match status" value="1"/>
</dbReference>
<keyword evidence="6 13" id="KW-0808">Transferase</keyword>
<keyword evidence="10 13" id="KW-0067">ATP-binding</keyword>
<dbReference type="EC" id="2.7.1.39" evidence="3 13"/>
<evidence type="ECO:0000256" key="13">
    <source>
        <dbReference type="HAMAP-Rule" id="MF_00384"/>
    </source>
</evidence>
<dbReference type="InterPro" id="IPR006204">
    <property type="entry name" value="GHMP_kinase_N_dom"/>
</dbReference>
<comment type="pathway">
    <text evidence="1 13">Amino-acid biosynthesis; L-threonine biosynthesis; L-threonine from L-aspartate: step 4/5.</text>
</comment>
<dbReference type="InterPro" id="IPR006203">
    <property type="entry name" value="GHMP_knse_ATP-bd_CS"/>
</dbReference>
<evidence type="ECO:0000259" key="15">
    <source>
        <dbReference type="Pfam" id="PF08544"/>
    </source>
</evidence>
<evidence type="ECO:0000256" key="10">
    <source>
        <dbReference type="ARBA" id="ARBA00022840"/>
    </source>
</evidence>
<keyword evidence="17" id="KW-1185">Reference proteome</keyword>
<proteinExistence type="inferred from homology"/>
<evidence type="ECO:0000256" key="6">
    <source>
        <dbReference type="ARBA" id="ARBA00022679"/>
    </source>
</evidence>
<feature type="domain" description="GHMP kinase N-terminal" evidence="14">
    <location>
        <begin position="61"/>
        <end position="143"/>
    </location>
</feature>
<evidence type="ECO:0000256" key="2">
    <source>
        <dbReference type="ARBA" id="ARBA00007370"/>
    </source>
</evidence>
<comment type="function">
    <text evidence="12 13">Catalyzes the ATP-dependent phosphorylation of L-homoserine to L-homoserine phosphate.</text>
</comment>
<dbReference type="UniPathway" id="UPA00050">
    <property type="reaction ID" value="UER00064"/>
</dbReference>
<keyword evidence="5 13" id="KW-0028">Amino-acid biosynthesis</keyword>
<dbReference type="InterPro" id="IPR036554">
    <property type="entry name" value="GHMP_kinase_C_sf"/>
</dbReference>
<evidence type="ECO:0000256" key="12">
    <source>
        <dbReference type="ARBA" id="ARBA00049954"/>
    </source>
</evidence>
<evidence type="ECO:0000256" key="11">
    <source>
        <dbReference type="ARBA" id="ARBA00049375"/>
    </source>
</evidence>
<evidence type="ECO:0000313" key="16">
    <source>
        <dbReference type="EMBL" id="BBW97402.1"/>
    </source>
</evidence>
<dbReference type="Pfam" id="PF00288">
    <property type="entry name" value="GHMP_kinases_N"/>
    <property type="match status" value="1"/>
</dbReference>
<dbReference type="Gene3D" id="3.30.230.10">
    <property type="match status" value="1"/>
</dbReference>
<feature type="domain" description="GHMP kinase C-terminal" evidence="15">
    <location>
        <begin position="204"/>
        <end position="279"/>
    </location>
</feature>
<dbReference type="GO" id="GO:0009088">
    <property type="term" value="P:threonine biosynthetic process"/>
    <property type="evidence" value="ECO:0007669"/>
    <property type="project" value="UniProtKB-UniRule"/>
</dbReference>
<dbReference type="GO" id="GO:0005524">
    <property type="term" value="F:ATP binding"/>
    <property type="evidence" value="ECO:0007669"/>
    <property type="project" value="UniProtKB-UniRule"/>
</dbReference>